<evidence type="ECO:0000256" key="4">
    <source>
        <dbReference type="ARBA" id="ARBA00022989"/>
    </source>
</evidence>
<evidence type="ECO:0000256" key="2">
    <source>
        <dbReference type="ARBA" id="ARBA00008337"/>
    </source>
</evidence>
<evidence type="ECO:0000256" key="3">
    <source>
        <dbReference type="ARBA" id="ARBA00022692"/>
    </source>
</evidence>
<evidence type="ECO:0000313" key="9">
    <source>
        <dbReference type="EMBL" id="KKA29451.1"/>
    </source>
</evidence>
<proteinExistence type="inferred from homology"/>
<keyword evidence="10" id="KW-1185">Reference proteome</keyword>
<name>A0A0F4ZH59_9PEZI</name>
<dbReference type="PANTHER" id="PTHR14207:SF1">
    <property type="entry name" value="EMOPAMIL-BINDING PROTEIN-LIKE"/>
    <property type="match status" value="1"/>
</dbReference>
<dbReference type="GO" id="GO:0047750">
    <property type="term" value="F:cholestenol delta-isomerase activity"/>
    <property type="evidence" value="ECO:0007669"/>
    <property type="project" value="InterPro"/>
</dbReference>
<dbReference type="GO" id="GO:0005783">
    <property type="term" value="C:endoplasmic reticulum"/>
    <property type="evidence" value="ECO:0007669"/>
    <property type="project" value="TreeGrafter"/>
</dbReference>
<dbReference type="PROSITE" id="PS51751">
    <property type="entry name" value="EXPERA"/>
    <property type="match status" value="1"/>
</dbReference>
<dbReference type="EMBL" id="LAEV01000830">
    <property type="protein sequence ID" value="KKA29451.1"/>
    <property type="molecule type" value="Genomic_DNA"/>
</dbReference>
<keyword evidence="3 6" id="KW-0812">Transmembrane</keyword>
<dbReference type="PANTHER" id="PTHR14207">
    <property type="entry name" value="STEROL ISOMERASE"/>
    <property type="match status" value="1"/>
</dbReference>
<feature type="transmembrane region" description="Helical" evidence="7">
    <location>
        <begin position="177"/>
        <end position="195"/>
    </location>
</feature>
<dbReference type="GO" id="GO:0016125">
    <property type="term" value="P:sterol metabolic process"/>
    <property type="evidence" value="ECO:0007669"/>
    <property type="project" value="InterPro"/>
</dbReference>
<feature type="transmembrane region" description="Helical" evidence="7">
    <location>
        <begin position="147"/>
        <end position="170"/>
    </location>
</feature>
<evidence type="ECO:0000256" key="7">
    <source>
        <dbReference type="SAM" id="Phobius"/>
    </source>
</evidence>
<keyword evidence="5 6" id="KW-0472">Membrane</keyword>
<feature type="transmembrane region" description="Helical" evidence="7">
    <location>
        <begin position="12"/>
        <end position="34"/>
    </location>
</feature>
<accession>A0A0F4ZH59</accession>
<dbReference type="Pfam" id="PF05241">
    <property type="entry name" value="EBP"/>
    <property type="match status" value="1"/>
</dbReference>
<feature type="domain" description="EXPERA" evidence="8">
    <location>
        <begin position="41"/>
        <end position="233"/>
    </location>
</feature>
<dbReference type="InterPro" id="IPR033118">
    <property type="entry name" value="EXPERA"/>
</dbReference>
<feature type="transmembrane region" description="Helical" evidence="7">
    <location>
        <begin position="46"/>
        <end position="65"/>
    </location>
</feature>
<protein>
    <recommendedName>
        <fullName evidence="8">EXPERA domain-containing protein</fullName>
    </recommendedName>
</protein>
<comment type="subcellular location">
    <subcellularLocation>
        <location evidence="1">Membrane</location>
        <topology evidence="1">Multi-pass membrane protein</topology>
    </subcellularLocation>
</comment>
<reference evidence="9 10" key="1">
    <citation type="submission" date="2015-03" db="EMBL/GenBank/DDBJ databases">
        <authorList>
            <person name="Radwan O."/>
            <person name="Al-Naeli F.A."/>
            <person name="Rendon G.A."/>
            <person name="Fields C."/>
        </authorList>
    </citation>
    <scope>NUCLEOTIDE SEQUENCE [LARGE SCALE GENOMIC DNA]</scope>
    <source>
        <strain evidence="9">CR-DP1</strain>
    </source>
</reference>
<keyword evidence="4 6" id="KW-1133">Transmembrane helix</keyword>
<evidence type="ECO:0000259" key="8">
    <source>
        <dbReference type="PROSITE" id="PS51751"/>
    </source>
</evidence>
<feature type="transmembrane region" description="Helical" evidence="7">
    <location>
        <begin position="215"/>
        <end position="234"/>
    </location>
</feature>
<evidence type="ECO:0000256" key="1">
    <source>
        <dbReference type="ARBA" id="ARBA00004141"/>
    </source>
</evidence>
<evidence type="ECO:0000256" key="5">
    <source>
        <dbReference type="ARBA" id="ARBA00023136"/>
    </source>
</evidence>
<organism evidence="9 10">
    <name type="scientific">Thielaviopsis punctulata</name>
    <dbReference type="NCBI Taxonomy" id="72032"/>
    <lineage>
        <taxon>Eukaryota</taxon>
        <taxon>Fungi</taxon>
        <taxon>Dikarya</taxon>
        <taxon>Ascomycota</taxon>
        <taxon>Pezizomycotina</taxon>
        <taxon>Sordariomycetes</taxon>
        <taxon>Hypocreomycetidae</taxon>
        <taxon>Microascales</taxon>
        <taxon>Ceratocystidaceae</taxon>
        <taxon>Thielaviopsis</taxon>
    </lineage>
</organism>
<comment type="similarity">
    <text evidence="2">Belongs to the EBP family.</text>
</comment>
<evidence type="ECO:0000256" key="6">
    <source>
        <dbReference type="PROSITE-ProRule" id="PRU01087"/>
    </source>
</evidence>
<dbReference type="InterPro" id="IPR007905">
    <property type="entry name" value="EBP"/>
</dbReference>
<dbReference type="OrthoDB" id="5415655at2759"/>
<dbReference type="GO" id="GO:0016020">
    <property type="term" value="C:membrane"/>
    <property type="evidence" value="ECO:0007669"/>
    <property type="project" value="UniProtKB-SubCell"/>
</dbReference>
<dbReference type="Proteomes" id="UP000033483">
    <property type="component" value="Unassembled WGS sequence"/>
</dbReference>
<gene>
    <name evidence="9" type="ORF">TD95_003112</name>
</gene>
<sequence>MALPPDLFDAITLYSLASTLAIVFAGIALAKALLPASASGTTRFLFVWHAADALCHVFLEGSYLYHCLFSWVPTAEFLAQRGVSSLAELGGLDAAARNWVYFPTPENYLGTSDRVYGAQAGGNNPFALLWMVYSKADRRWAGVDLGVVSLELLTVVFDTLMAVMVCVALVRGDHKANVWMIILATAEIYGGWMTFCPEWLTGSLNLDTSNFMYLWVYLFFFNTIWVWIPLYTIYYSIHNINTAFAALKEKKGQ</sequence>
<comment type="caution">
    <text evidence="9">The sequence shown here is derived from an EMBL/GenBank/DDBJ whole genome shotgun (WGS) entry which is preliminary data.</text>
</comment>
<evidence type="ECO:0000313" key="10">
    <source>
        <dbReference type="Proteomes" id="UP000033483"/>
    </source>
</evidence>
<dbReference type="AlphaFoldDB" id="A0A0F4ZH59"/>